<feature type="region of interest" description="Disordered" evidence="1">
    <location>
        <begin position="1"/>
        <end position="20"/>
    </location>
</feature>
<accession>A0A1Z5IE43</accession>
<dbReference type="EMBL" id="BCMF01000010">
    <property type="protein sequence ID" value="GAX00015.1"/>
    <property type="molecule type" value="Genomic_DNA"/>
</dbReference>
<feature type="region of interest" description="Disordered" evidence="1">
    <location>
        <begin position="39"/>
        <end position="63"/>
    </location>
</feature>
<evidence type="ECO:0000313" key="2">
    <source>
        <dbReference type="EMBL" id="GAX00015.1"/>
    </source>
</evidence>
<evidence type="ECO:0000313" key="3">
    <source>
        <dbReference type="Proteomes" id="UP000198374"/>
    </source>
</evidence>
<protein>
    <submittedName>
        <fullName evidence="2">Uncharacterized protein</fullName>
    </submittedName>
</protein>
<evidence type="ECO:0000256" key="1">
    <source>
        <dbReference type="SAM" id="MobiDB-lite"/>
    </source>
</evidence>
<dbReference type="OrthoDB" id="2315830at2"/>
<keyword evidence="3" id="KW-1185">Reference proteome</keyword>
<gene>
    <name evidence="2" type="ORF">IWT30_01994</name>
</gene>
<organism evidence="2 3">
    <name type="scientific">Secundilactobacillus mixtipabuli</name>
    <dbReference type="NCBI Taxonomy" id="1435342"/>
    <lineage>
        <taxon>Bacteria</taxon>
        <taxon>Bacillati</taxon>
        <taxon>Bacillota</taxon>
        <taxon>Bacilli</taxon>
        <taxon>Lactobacillales</taxon>
        <taxon>Lactobacillaceae</taxon>
        <taxon>Secundilactobacillus</taxon>
    </lineage>
</organism>
<dbReference type="AlphaFoldDB" id="A0A1Z5IE43"/>
<dbReference type="Proteomes" id="UP000198374">
    <property type="component" value="Unassembled WGS sequence"/>
</dbReference>
<name>A0A1Z5IE43_9LACO</name>
<feature type="compositionally biased region" description="Basic residues" evidence="1">
    <location>
        <begin position="53"/>
        <end position="63"/>
    </location>
</feature>
<reference evidence="2 3" key="1">
    <citation type="submission" date="2015-11" db="EMBL/GenBank/DDBJ databases">
        <title>Draft genome sequences of new species of the genus Lactobacillus isolated from orchardgrass silage.</title>
        <authorList>
            <person name="Tohno M."/>
            <person name="Tanizawa Y."/>
            <person name="Arita M."/>
        </authorList>
    </citation>
    <scope>NUCLEOTIDE SEQUENCE [LARGE SCALE GENOMIC DNA]</scope>
    <source>
        <strain evidence="2 3">IWT30</strain>
    </source>
</reference>
<sequence length="63" mass="7488">MAKWFSKGQAKRRVLGGTNSDHELDYGEFYTAYVKAKQKDMSRQRQQVQRVSSKIKKEQRHRS</sequence>
<comment type="caution">
    <text evidence="2">The sequence shown here is derived from an EMBL/GenBank/DDBJ whole genome shotgun (WGS) entry which is preliminary data.</text>
</comment>
<proteinExistence type="predicted"/>
<dbReference type="RefSeq" id="WP_089109797.1">
    <property type="nucleotide sequence ID" value="NZ_BCMF01000010.1"/>
</dbReference>